<dbReference type="InterPro" id="IPR013094">
    <property type="entry name" value="AB_hydrolase_3"/>
</dbReference>
<evidence type="ECO:0000313" key="5">
    <source>
        <dbReference type="Proteomes" id="UP000237752"/>
    </source>
</evidence>
<dbReference type="RefSeq" id="WP_106349106.1">
    <property type="nucleotide sequence ID" value="NZ_PVUE01000008.1"/>
</dbReference>
<dbReference type="Gene3D" id="3.40.50.1820">
    <property type="entry name" value="alpha/beta hydrolase"/>
    <property type="match status" value="1"/>
</dbReference>
<dbReference type="EMBL" id="PVUE01000008">
    <property type="protein sequence ID" value="PRZ41714.1"/>
    <property type="molecule type" value="Genomic_DNA"/>
</dbReference>
<sequence length="299" mass="32296">MSPSRESDSLRALYQGWTDRMVADPAMDLPTMRDMFDQWHSTASEPEDVRYKTETVAGVPVIWALPDGADEAKLMIYTHGGGFAVGSADSHRKMAGHTAKACGANAIVVDYRRAPEDPFPAQLEDSLAVYKELLDRGYKAENMSTIGDSAGGNLAVASVLKFREEGLPLPGCVIAYSPWLDMEHKGKTLDTNADTDALVSRAILEGMAGMFLPEGASPSDPLANPLYADLTGFPRLYINVGGVETLRDNGERLHALATAAGVDSTLSIVDGMQHVFPSMSGTAPEVDEEIQRVATWYKK</sequence>
<keyword evidence="2" id="KW-0378">Hydrolase</keyword>
<name>A0A2T0ZZK3_9ACTN</name>
<comment type="similarity">
    <text evidence="1">Belongs to the 'GDXG' lipolytic enzyme family.</text>
</comment>
<dbReference type="Pfam" id="PF07859">
    <property type="entry name" value="Abhydrolase_3"/>
    <property type="match status" value="1"/>
</dbReference>
<gene>
    <name evidence="4" type="ORF">CLV47_10873</name>
</gene>
<evidence type="ECO:0000256" key="1">
    <source>
        <dbReference type="ARBA" id="ARBA00010515"/>
    </source>
</evidence>
<dbReference type="OrthoDB" id="9803828at2"/>
<accession>A0A2T0ZZK3</accession>
<keyword evidence="5" id="KW-1185">Reference proteome</keyword>
<reference evidence="4 5" key="1">
    <citation type="submission" date="2018-03" db="EMBL/GenBank/DDBJ databases">
        <title>Genomic Encyclopedia of Archaeal and Bacterial Type Strains, Phase II (KMG-II): from individual species to whole genera.</title>
        <authorList>
            <person name="Goeker M."/>
        </authorList>
    </citation>
    <scope>NUCLEOTIDE SEQUENCE [LARGE SCALE GENOMIC DNA]</scope>
    <source>
        <strain evidence="4 5">DSM 100065</strain>
    </source>
</reference>
<dbReference type="PANTHER" id="PTHR48081">
    <property type="entry name" value="AB HYDROLASE SUPERFAMILY PROTEIN C4A8.06C"/>
    <property type="match status" value="1"/>
</dbReference>
<dbReference type="SUPFAM" id="SSF53474">
    <property type="entry name" value="alpha/beta-Hydrolases"/>
    <property type="match status" value="1"/>
</dbReference>
<protein>
    <submittedName>
        <fullName evidence="4">Acetyl esterase/lipase</fullName>
    </submittedName>
</protein>
<dbReference type="Proteomes" id="UP000237752">
    <property type="component" value="Unassembled WGS sequence"/>
</dbReference>
<organism evidence="4 5">
    <name type="scientific">Antricoccus suffuscus</name>
    <dbReference type="NCBI Taxonomy" id="1629062"/>
    <lineage>
        <taxon>Bacteria</taxon>
        <taxon>Bacillati</taxon>
        <taxon>Actinomycetota</taxon>
        <taxon>Actinomycetes</taxon>
        <taxon>Geodermatophilales</taxon>
        <taxon>Antricoccaceae</taxon>
        <taxon>Antricoccus</taxon>
    </lineage>
</organism>
<dbReference type="InterPro" id="IPR050300">
    <property type="entry name" value="GDXG_lipolytic_enzyme"/>
</dbReference>
<evidence type="ECO:0000256" key="2">
    <source>
        <dbReference type="ARBA" id="ARBA00022801"/>
    </source>
</evidence>
<dbReference type="AlphaFoldDB" id="A0A2T0ZZK3"/>
<evidence type="ECO:0000259" key="3">
    <source>
        <dbReference type="Pfam" id="PF07859"/>
    </source>
</evidence>
<comment type="caution">
    <text evidence="4">The sequence shown here is derived from an EMBL/GenBank/DDBJ whole genome shotgun (WGS) entry which is preliminary data.</text>
</comment>
<evidence type="ECO:0000313" key="4">
    <source>
        <dbReference type="EMBL" id="PRZ41714.1"/>
    </source>
</evidence>
<feature type="domain" description="Alpha/beta hydrolase fold-3" evidence="3">
    <location>
        <begin position="75"/>
        <end position="277"/>
    </location>
</feature>
<dbReference type="PANTHER" id="PTHR48081:SF30">
    <property type="entry name" value="ACETYL-HYDROLASE LIPR-RELATED"/>
    <property type="match status" value="1"/>
</dbReference>
<dbReference type="GO" id="GO:0004806">
    <property type="term" value="F:triacylglycerol lipase activity"/>
    <property type="evidence" value="ECO:0007669"/>
    <property type="project" value="TreeGrafter"/>
</dbReference>
<proteinExistence type="inferred from homology"/>
<dbReference type="InterPro" id="IPR029058">
    <property type="entry name" value="AB_hydrolase_fold"/>
</dbReference>